<dbReference type="RefSeq" id="WP_229231596.1">
    <property type="nucleotide sequence ID" value="NZ_AP024525.1"/>
</dbReference>
<feature type="compositionally biased region" description="Pro residues" evidence="1">
    <location>
        <begin position="260"/>
        <end position="275"/>
    </location>
</feature>
<protein>
    <submittedName>
        <fullName evidence="2">Uncharacterized protein</fullName>
    </submittedName>
</protein>
<keyword evidence="3" id="KW-1185">Reference proteome</keyword>
<evidence type="ECO:0000313" key="3">
    <source>
        <dbReference type="Proteomes" id="UP001319861"/>
    </source>
</evidence>
<evidence type="ECO:0000313" key="2">
    <source>
        <dbReference type="EMBL" id="BCT74837.1"/>
    </source>
</evidence>
<feature type="region of interest" description="Disordered" evidence="1">
    <location>
        <begin position="168"/>
        <end position="288"/>
    </location>
</feature>
<sequence>MTSAPDPEDLGVVDELLAGMGTEDAEPLRPVLAELRSLAVAGPVLPNRRLAALLVDDAAPTAPLAVLQGTLTAAAHVGHTEQPSTPATAALPTSQAAADLLASTRVLPADEAPDAGVVALNAARRGRVARQDFPGQRPRGRRPVVTAMVIALAAGAATAAAAVAQSGIFPGPDSGVTRNMGPATGEPREAPSEAPAQPDGSISPRLAPAEQSPRGPSPASTAGPTLGPSSNPQTSSPAPAEGGPAVPLPSLPIPSARPAVPTPAPTVPDMLPLPRPTGLLPGGQLPLP</sequence>
<proteinExistence type="predicted"/>
<evidence type="ECO:0000256" key="1">
    <source>
        <dbReference type="SAM" id="MobiDB-lite"/>
    </source>
</evidence>
<dbReference type="Proteomes" id="UP001319861">
    <property type="component" value="Chromosome"/>
</dbReference>
<reference evidence="2 3" key="1">
    <citation type="journal article" date="2021" name="J. Biosci. Bioeng.">
        <title>Identification and characterization of a chc gene cluster responsible for the aromatization pathway of cyclohexanecarboxylate degradation in Sinomonas cyclohexanicum ATCC 51369.</title>
        <authorList>
            <person name="Yamamoto T."/>
            <person name="Hasegawa Y."/>
            <person name="Lau P.C.K."/>
            <person name="Iwaki H."/>
        </authorList>
    </citation>
    <scope>NUCLEOTIDE SEQUENCE [LARGE SCALE GENOMIC DNA]</scope>
    <source>
        <strain evidence="2 3">ATCC 51369</strain>
    </source>
</reference>
<dbReference type="EMBL" id="AP024525">
    <property type="protein sequence ID" value="BCT74837.1"/>
    <property type="molecule type" value="Genomic_DNA"/>
</dbReference>
<accession>A0ABN6FD57</accession>
<name>A0ABN6FD57_SINCY</name>
<feature type="compositionally biased region" description="Low complexity" evidence="1">
    <location>
        <begin position="276"/>
        <end position="288"/>
    </location>
</feature>
<feature type="compositionally biased region" description="Polar residues" evidence="1">
    <location>
        <begin position="218"/>
        <end position="237"/>
    </location>
</feature>
<organism evidence="2 3">
    <name type="scientific">Sinomonas cyclohexanicum</name>
    <name type="common">Corynebacterium cyclohexanicum</name>
    <dbReference type="NCBI Taxonomy" id="322009"/>
    <lineage>
        <taxon>Bacteria</taxon>
        <taxon>Bacillati</taxon>
        <taxon>Actinomycetota</taxon>
        <taxon>Actinomycetes</taxon>
        <taxon>Micrococcales</taxon>
        <taxon>Micrococcaceae</taxon>
        <taxon>Sinomonas</taxon>
    </lineage>
</organism>
<gene>
    <name evidence="2" type="ORF">SCMU_06790</name>
</gene>